<dbReference type="PANTHER" id="PTHR42885">
    <property type="entry name" value="HISTIDINOL-PHOSPHATE AMINOTRANSFERASE-RELATED"/>
    <property type="match status" value="1"/>
</dbReference>
<keyword evidence="2" id="KW-0663">Pyridoxal phosphate</keyword>
<comment type="caution">
    <text evidence="5">The sequence shown here is derived from an EMBL/GenBank/DDBJ whole genome shotgun (WGS) entry which is preliminary data.</text>
</comment>
<dbReference type="InterPro" id="IPR015422">
    <property type="entry name" value="PyrdxlP-dep_Trfase_small"/>
</dbReference>
<dbReference type="InterPro" id="IPR004838">
    <property type="entry name" value="NHTrfase_class1_PyrdxlP-BS"/>
</dbReference>
<keyword evidence="3" id="KW-0808">Transferase</keyword>
<gene>
    <name evidence="5" type="ORF">I5E68_14320</name>
</gene>
<evidence type="ECO:0000256" key="1">
    <source>
        <dbReference type="ARBA" id="ARBA00001933"/>
    </source>
</evidence>
<evidence type="ECO:0000256" key="2">
    <source>
        <dbReference type="ARBA" id="ARBA00022898"/>
    </source>
</evidence>
<evidence type="ECO:0000313" key="5">
    <source>
        <dbReference type="EMBL" id="MBH0114116.1"/>
    </source>
</evidence>
<keyword evidence="6" id="KW-1185">Reference proteome</keyword>
<dbReference type="Pfam" id="PF00155">
    <property type="entry name" value="Aminotran_1_2"/>
    <property type="match status" value="1"/>
</dbReference>
<feature type="domain" description="Aminotransferase class I/classII large" evidence="4">
    <location>
        <begin position="121"/>
        <end position="266"/>
    </location>
</feature>
<dbReference type="AlphaFoldDB" id="A0A931MMG4"/>
<dbReference type="GO" id="GO:0008483">
    <property type="term" value="F:transaminase activity"/>
    <property type="evidence" value="ECO:0007669"/>
    <property type="project" value="UniProtKB-KW"/>
</dbReference>
<dbReference type="RefSeq" id="WP_197165176.1">
    <property type="nucleotide sequence ID" value="NZ_JADZGI010000002.1"/>
</dbReference>
<dbReference type="InterPro" id="IPR004839">
    <property type="entry name" value="Aminotransferase_I/II_large"/>
</dbReference>
<dbReference type="SUPFAM" id="SSF53383">
    <property type="entry name" value="PLP-dependent transferases"/>
    <property type="match status" value="1"/>
</dbReference>
<dbReference type="InterPro" id="IPR015424">
    <property type="entry name" value="PyrdxlP-dep_Trfase"/>
</dbReference>
<dbReference type="CDD" id="cd00609">
    <property type="entry name" value="AAT_like"/>
    <property type="match status" value="1"/>
</dbReference>
<dbReference type="InterPro" id="IPR015421">
    <property type="entry name" value="PyrdxlP-dep_Trfase_major"/>
</dbReference>
<name>A0A931MMG4_9SPHN</name>
<dbReference type="PANTHER" id="PTHR42885:SF1">
    <property type="entry name" value="THREONINE-PHOSPHATE DECARBOXYLASE"/>
    <property type="match status" value="1"/>
</dbReference>
<dbReference type="Gene3D" id="3.40.640.10">
    <property type="entry name" value="Type I PLP-dependent aspartate aminotransferase-like (Major domain)"/>
    <property type="match status" value="1"/>
</dbReference>
<dbReference type="EC" id="2.6.1.-" evidence="3"/>
<evidence type="ECO:0000313" key="6">
    <source>
        <dbReference type="Proteomes" id="UP000617634"/>
    </source>
</evidence>
<reference evidence="5" key="1">
    <citation type="submission" date="2020-11" db="EMBL/GenBank/DDBJ databases">
        <title>Novosphingobium aureum sp. nov., a marine bacterium isolated from sediment of a salt flat.</title>
        <authorList>
            <person name="Yoo Y."/>
            <person name="Kim J.-J."/>
        </authorList>
    </citation>
    <scope>NUCLEOTIDE SEQUENCE</scope>
    <source>
        <strain evidence="5">YJ-S2-02</strain>
    </source>
</reference>
<dbReference type="EMBL" id="JADZGI010000002">
    <property type="protein sequence ID" value="MBH0114116.1"/>
    <property type="molecule type" value="Genomic_DNA"/>
</dbReference>
<evidence type="ECO:0000256" key="3">
    <source>
        <dbReference type="RuleBase" id="RU000481"/>
    </source>
</evidence>
<proteinExistence type="inferred from homology"/>
<dbReference type="Proteomes" id="UP000617634">
    <property type="component" value="Unassembled WGS sequence"/>
</dbReference>
<dbReference type="Gene3D" id="3.90.1150.10">
    <property type="entry name" value="Aspartate Aminotransferase, domain 1"/>
    <property type="match status" value="1"/>
</dbReference>
<dbReference type="GO" id="GO:0030170">
    <property type="term" value="F:pyridoxal phosphate binding"/>
    <property type="evidence" value="ECO:0007669"/>
    <property type="project" value="InterPro"/>
</dbReference>
<comment type="cofactor">
    <cofactor evidence="1 3">
        <name>pyridoxal 5'-phosphate</name>
        <dbReference type="ChEBI" id="CHEBI:597326"/>
    </cofactor>
</comment>
<sequence length="330" mass="35013">MSRAATASTGNGHGGRIAAACARFGGRRDDWLDLSTGINPCPWPIERAPLPNWSCLPDPEEIARLEAIAAHFFGVDPQLCMALPGSEVALRALGMLLGLPGRHRALTYSTHAEAFARSSGGKDADVLVLANPNNPDGLLLDPETLAALLEEQEAGGGWLLVDEAFVECHPGSSVAALVGDDRRLVVTRSFGKFFGLPGLRLGFVLGPRALLTKLRALCGDWPVSAAALAFASAAYADDTWIAATRAELAAKAAALDALLARHGLAARGASPLLRLVEDMRAGGLFEALGRRHILTRSFADHPRLLRFGLPRDEAQAMRLDNALGEVLRRG</sequence>
<dbReference type="PROSITE" id="PS00105">
    <property type="entry name" value="AA_TRANSFER_CLASS_1"/>
    <property type="match status" value="1"/>
</dbReference>
<keyword evidence="3 5" id="KW-0032">Aminotransferase</keyword>
<comment type="similarity">
    <text evidence="3">Belongs to the class-I pyridoxal-phosphate-dependent aminotransferase family.</text>
</comment>
<organism evidence="5 6">
    <name type="scientific">Novosphingobium aureum</name>
    <dbReference type="NCBI Taxonomy" id="2792964"/>
    <lineage>
        <taxon>Bacteria</taxon>
        <taxon>Pseudomonadati</taxon>
        <taxon>Pseudomonadota</taxon>
        <taxon>Alphaproteobacteria</taxon>
        <taxon>Sphingomonadales</taxon>
        <taxon>Sphingomonadaceae</taxon>
        <taxon>Novosphingobium</taxon>
    </lineage>
</organism>
<protein>
    <recommendedName>
        <fullName evidence="3">Aminotransferase</fullName>
        <ecNumber evidence="3">2.6.1.-</ecNumber>
    </recommendedName>
</protein>
<accession>A0A931MMG4</accession>
<evidence type="ECO:0000259" key="4">
    <source>
        <dbReference type="Pfam" id="PF00155"/>
    </source>
</evidence>